<proteinExistence type="predicted"/>
<evidence type="ECO:0000313" key="1">
    <source>
        <dbReference type="EMBL" id="MBX34905.1"/>
    </source>
</evidence>
<accession>A0A2P2MXF9</accession>
<reference evidence="1" key="1">
    <citation type="submission" date="2018-02" db="EMBL/GenBank/DDBJ databases">
        <title>Rhizophora mucronata_Transcriptome.</title>
        <authorList>
            <person name="Meera S.P."/>
            <person name="Sreeshan A."/>
            <person name="Augustine A."/>
        </authorList>
    </citation>
    <scope>NUCLEOTIDE SEQUENCE</scope>
    <source>
        <tissue evidence="1">Leaf</tissue>
    </source>
</reference>
<organism evidence="1">
    <name type="scientific">Rhizophora mucronata</name>
    <name type="common">Asiatic mangrove</name>
    <dbReference type="NCBI Taxonomy" id="61149"/>
    <lineage>
        <taxon>Eukaryota</taxon>
        <taxon>Viridiplantae</taxon>
        <taxon>Streptophyta</taxon>
        <taxon>Embryophyta</taxon>
        <taxon>Tracheophyta</taxon>
        <taxon>Spermatophyta</taxon>
        <taxon>Magnoliopsida</taxon>
        <taxon>eudicotyledons</taxon>
        <taxon>Gunneridae</taxon>
        <taxon>Pentapetalae</taxon>
        <taxon>rosids</taxon>
        <taxon>fabids</taxon>
        <taxon>Malpighiales</taxon>
        <taxon>Rhizophoraceae</taxon>
        <taxon>Rhizophora</taxon>
    </lineage>
</organism>
<dbReference type="AlphaFoldDB" id="A0A2P2MXF9"/>
<sequence>MKKAKPNSIYLPRPRYAHIPPINRNSCFGYGVAT</sequence>
<protein>
    <submittedName>
        <fullName evidence="1">Uncharacterized protein</fullName>
    </submittedName>
</protein>
<dbReference type="EMBL" id="GGEC01054421">
    <property type="protein sequence ID" value="MBX34905.1"/>
    <property type="molecule type" value="Transcribed_RNA"/>
</dbReference>
<name>A0A2P2MXF9_RHIMU</name>